<evidence type="ECO:0000313" key="3">
    <source>
        <dbReference type="Proteomes" id="UP000321412"/>
    </source>
</evidence>
<name>A0A5C6XEE6_9DELT</name>
<dbReference type="RefSeq" id="WP_146980868.1">
    <property type="nucleotide sequence ID" value="NZ_VOSM01000003.1"/>
</dbReference>
<evidence type="ECO:0000313" key="2">
    <source>
        <dbReference type="EMBL" id="TXD37715.1"/>
    </source>
</evidence>
<dbReference type="EMBL" id="VOSM01000003">
    <property type="protein sequence ID" value="TXD37715.1"/>
    <property type="molecule type" value="Genomic_DNA"/>
</dbReference>
<dbReference type="OrthoDB" id="9970858at2"/>
<gene>
    <name evidence="2" type="ORF">FRC98_08485</name>
</gene>
<reference evidence="2 3" key="1">
    <citation type="submission" date="2019-08" db="EMBL/GenBank/DDBJ databases">
        <title>Bradymonadales sp. TMQ4.</title>
        <authorList>
            <person name="Liang Q."/>
        </authorList>
    </citation>
    <scope>NUCLEOTIDE SEQUENCE [LARGE SCALE GENOMIC DNA]</scope>
    <source>
        <strain evidence="2 3">TMQ4</strain>
    </source>
</reference>
<keyword evidence="3" id="KW-1185">Reference proteome</keyword>
<feature type="compositionally biased region" description="Low complexity" evidence="1">
    <location>
        <begin position="89"/>
        <end position="101"/>
    </location>
</feature>
<protein>
    <submittedName>
        <fullName evidence="2">Uncharacterized protein</fullName>
    </submittedName>
</protein>
<dbReference type="AlphaFoldDB" id="A0A5C6XEE6"/>
<dbReference type="Proteomes" id="UP000321412">
    <property type="component" value="Unassembled WGS sequence"/>
</dbReference>
<evidence type="ECO:0000256" key="1">
    <source>
        <dbReference type="SAM" id="MobiDB-lite"/>
    </source>
</evidence>
<comment type="caution">
    <text evidence="2">The sequence shown here is derived from an EMBL/GenBank/DDBJ whole genome shotgun (WGS) entry which is preliminary data.</text>
</comment>
<feature type="region of interest" description="Disordered" evidence="1">
    <location>
        <begin position="57"/>
        <end position="107"/>
    </location>
</feature>
<organism evidence="2 3">
    <name type="scientific">Lujinxingia vulgaris</name>
    <dbReference type="NCBI Taxonomy" id="2600176"/>
    <lineage>
        <taxon>Bacteria</taxon>
        <taxon>Deltaproteobacteria</taxon>
        <taxon>Bradymonadales</taxon>
        <taxon>Lujinxingiaceae</taxon>
        <taxon>Lujinxingia</taxon>
    </lineage>
</organism>
<accession>A0A5C6XEE6</accession>
<sequence>MPRYRRPIRRRALNMRAAAIQIAVLTLMLVALLSFRDVIGVGTTAFVESLTSEDVQVAAPATSPAGERSGAETPTVDTEKRPETDAEMGDTAAPDDAAGAPVRPEGT</sequence>
<proteinExistence type="predicted"/>